<proteinExistence type="predicted"/>
<dbReference type="InterPro" id="IPR027598">
    <property type="entry name" value="Amphi-Trp_dom"/>
</dbReference>
<dbReference type="KEGG" id="npy:NPRO_19710"/>
<dbReference type="EMBL" id="AP021858">
    <property type="protein sequence ID" value="BBO24376.1"/>
    <property type="molecule type" value="Genomic_DNA"/>
</dbReference>
<evidence type="ECO:0000313" key="2">
    <source>
        <dbReference type="Proteomes" id="UP000662873"/>
    </source>
</evidence>
<dbReference type="NCBIfam" id="TIGR04354">
    <property type="entry name" value="amphi-Trp"/>
    <property type="match status" value="1"/>
</dbReference>
<evidence type="ECO:0000313" key="1">
    <source>
        <dbReference type="EMBL" id="BBO24376.1"/>
    </source>
</evidence>
<dbReference type="Proteomes" id="UP000662873">
    <property type="component" value="Chromosome"/>
</dbReference>
<protein>
    <submittedName>
        <fullName evidence="1">Amphi-Trp domain-containing protein</fullName>
    </submittedName>
</protein>
<dbReference type="AlphaFoldDB" id="A0A809S5W5"/>
<gene>
    <name evidence="1" type="ORF">NPRO_19710</name>
</gene>
<organism evidence="1 2">
    <name type="scientific">Candidatus Nitrosymbiomonas proteolyticus</name>
    <dbReference type="NCBI Taxonomy" id="2608984"/>
    <lineage>
        <taxon>Bacteria</taxon>
        <taxon>Bacillati</taxon>
        <taxon>Armatimonadota</taxon>
        <taxon>Armatimonadota incertae sedis</taxon>
        <taxon>Candidatus Nitrosymbiomonas</taxon>
    </lineage>
</organism>
<sequence>MTARDVERALTSTEFVAALRRLAEAIEQGIPFEIEVEGENVQAPIEAHFSIEHERSGADEELEFQLRWSLVATSEPQDEQETEEVADALS</sequence>
<name>A0A809S5W5_9BACT</name>
<accession>A0A809S5W5</accession>
<reference evidence="1" key="1">
    <citation type="journal article" name="DNA Res.">
        <title>The physiological potential of anammox bacteria as revealed by their core genome structure.</title>
        <authorList>
            <person name="Okubo T."/>
            <person name="Toyoda A."/>
            <person name="Fukuhara K."/>
            <person name="Uchiyama I."/>
            <person name="Harigaya Y."/>
            <person name="Kuroiwa M."/>
            <person name="Suzuki T."/>
            <person name="Murakami Y."/>
            <person name="Suwa Y."/>
            <person name="Takami H."/>
        </authorList>
    </citation>
    <scope>NUCLEOTIDE SEQUENCE</scope>
    <source>
        <strain evidence="1">317325-2</strain>
    </source>
</reference>